<gene>
    <name evidence="1" type="ORF">FOIG_12486</name>
</gene>
<dbReference type="EMBL" id="JH658296">
    <property type="protein sequence ID" value="EXL94636.1"/>
    <property type="molecule type" value="Genomic_DNA"/>
</dbReference>
<proteinExistence type="predicted"/>
<accession>X0JE23</accession>
<dbReference type="AlphaFoldDB" id="X0JE23"/>
<evidence type="ECO:0000313" key="1">
    <source>
        <dbReference type="EMBL" id="EXL94636.1"/>
    </source>
</evidence>
<dbReference type="GeneID" id="42037661"/>
<dbReference type="RefSeq" id="XP_031056726.1">
    <property type="nucleotide sequence ID" value="XM_031213395.1"/>
</dbReference>
<dbReference type="HOGENOM" id="CLU_2527543_0_0_1"/>
<dbReference type="Proteomes" id="UP000030685">
    <property type="component" value="Unassembled WGS sequence"/>
</dbReference>
<reference evidence="1" key="2">
    <citation type="submission" date="2012-05" db="EMBL/GenBank/DDBJ databases">
        <title>The Genome Annotation of Fusarium oxysporum II5.</title>
        <authorList>
            <consortium name="The Broad Institute Genomics Platform"/>
            <person name="Ma L.-J."/>
            <person name="Corby-Kistler H."/>
            <person name="Broz K."/>
            <person name="Gale L.R."/>
            <person name="Jonkers W."/>
            <person name="O'Donnell K."/>
            <person name="Ploetz R."/>
            <person name="Steinberg C."/>
            <person name="Schwartz D.C."/>
            <person name="VanEtten H."/>
            <person name="Zhou S."/>
            <person name="Young S.K."/>
            <person name="Zeng Q."/>
            <person name="Gargeya S."/>
            <person name="Fitzgerald M."/>
            <person name="Abouelleil A."/>
            <person name="Alvarado L."/>
            <person name="Chapman S.B."/>
            <person name="Gainer-Dewar J."/>
            <person name="Goldberg J."/>
            <person name="Griggs A."/>
            <person name="Gujja S."/>
            <person name="Hansen M."/>
            <person name="Howarth C."/>
            <person name="Imamovic A."/>
            <person name="Ireland A."/>
            <person name="Larimer J."/>
            <person name="McCowan C."/>
            <person name="Murphy C."/>
            <person name="Pearson M."/>
            <person name="Poon T.W."/>
            <person name="Priest M."/>
            <person name="Roberts A."/>
            <person name="Saif S."/>
            <person name="Shea T."/>
            <person name="Sykes S."/>
            <person name="Wortman J."/>
            <person name="Nusbaum C."/>
            <person name="Birren B."/>
        </authorList>
    </citation>
    <scope>NUCLEOTIDE SEQUENCE</scope>
    <source>
        <strain evidence="1">54006</strain>
    </source>
</reference>
<reference evidence="1" key="1">
    <citation type="submission" date="2011-11" db="EMBL/GenBank/DDBJ databases">
        <title>The Genome Sequence of Fusarium oxysporum II5.</title>
        <authorList>
            <consortium name="The Broad Institute Genome Sequencing Platform"/>
            <person name="Ma L.-J."/>
            <person name="Gale L.R."/>
            <person name="Schwartz D.C."/>
            <person name="Zhou S."/>
            <person name="Corby-Kistler H."/>
            <person name="Young S.K."/>
            <person name="Zeng Q."/>
            <person name="Gargeya S."/>
            <person name="Fitzgerald M."/>
            <person name="Haas B."/>
            <person name="Abouelleil A."/>
            <person name="Alvarado L."/>
            <person name="Arachchi H.M."/>
            <person name="Berlin A."/>
            <person name="Brown A."/>
            <person name="Chapman S.B."/>
            <person name="Chen Z."/>
            <person name="Dunbar C."/>
            <person name="Freedman E."/>
            <person name="Gearin G."/>
            <person name="Goldberg J."/>
            <person name="Griggs A."/>
            <person name="Gujja S."/>
            <person name="Heiman D."/>
            <person name="Howarth C."/>
            <person name="Larson L."/>
            <person name="Lui A."/>
            <person name="MacDonald P.J.P."/>
            <person name="Montmayeur A."/>
            <person name="Murphy C."/>
            <person name="Neiman D."/>
            <person name="Pearson M."/>
            <person name="Priest M."/>
            <person name="Roberts A."/>
            <person name="Saif S."/>
            <person name="Shea T."/>
            <person name="Shenoy N."/>
            <person name="Sisk P."/>
            <person name="Stolte C."/>
            <person name="Sykes S."/>
            <person name="Wortman J."/>
            <person name="Nusbaum C."/>
            <person name="Birren B."/>
        </authorList>
    </citation>
    <scope>NUCLEOTIDE SEQUENCE [LARGE SCALE GENOMIC DNA]</scope>
    <source>
        <strain evidence="1">54006</strain>
    </source>
</reference>
<organism evidence="1">
    <name type="scientific">Fusarium odoratissimum (strain NRRL 54006)</name>
    <dbReference type="NCBI Taxonomy" id="1089451"/>
    <lineage>
        <taxon>Eukaryota</taxon>
        <taxon>Fungi</taxon>
        <taxon>Dikarya</taxon>
        <taxon>Ascomycota</taxon>
        <taxon>Pezizomycotina</taxon>
        <taxon>Sordariomycetes</taxon>
        <taxon>Hypocreomycetidae</taxon>
        <taxon>Hypocreales</taxon>
        <taxon>Nectriaceae</taxon>
        <taxon>Fusarium</taxon>
        <taxon>Fusarium oxysporum species complex</taxon>
        <taxon>Fusarium oxysporum f. sp. cubense (strain race 4)</taxon>
    </lineage>
</organism>
<dbReference type="VEuPathDB" id="FungiDB:FOIG_12486"/>
<name>X0JE23_FUSO5</name>
<protein>
    <submittedName>
        <fullName evidence="1">Uncharacterized protein</fullName>
    </submittedName>
</protein>
<sequence length="84" mass="9594">MANLYKKEQGEKDWPLEWEDESALTFFLDKIVADWMWNLSDGEAANVRGLAKIMGNLITVSTDDKDALRRYRGEGVEEVNKAEA</sequence>